<organism evidence="5 6">
    <name type="scientific">Intrasporangium oryzae NRRL B-24470</name>
    <dbReference type="NCBI Taxonomy" id="1386089"/>
    <lineage>
        <taxon>Bacteria</taxon>
        <taxon>Bacillati</taxon>
        <taxon>Actinomycetota</taxon>
        <taxon>Actinomycetes</taxon>
        <taxon>Micrococcales</taxon>
        <taxon>Intrasporangiaceae</taxon>
        <taxon>Intrasporangium</taxon>
    </lineage>
</organism>
<dbReference type="GO" id="GO:0046872">
    <property type="term" value="F:metal ion binding"/>
    <property type="evidence" value="ECO:0007669"/>
    <property type="project" value="UniProtKB-KW"/>
</dbReference>
<dbReference type="Gene3D" id="3.20.20.120">
    <property type="entry name" value="Enolase-like C-terminal domain"/>
    <property type="match status" value="1"/>
</dbReference>
<dbReference type="PATRIC" id="fig|1386089.3.peg.277"/>
<name>W9GB89_9MICO</name>
<accession>W9GB89</accession>
<dbReference type="SUPFAM" id="SSF51604">
    <property type="entry name" value="Enolase C-terminal domain-like"/>
    <property type="match status" value="1"/>
</dbReference>
<dbReference type="Pfam" id="PF13378">
    <property type="entry name" value="MR_MLE_C"/>
    <property type="match status" value="1"/>
</dbReference>
<comment type="caution">
    <text evidence="5">The sequence shown here is derived from an EMBL/GenBank/DDBJ whole genome shotgun (WGS) entry which is preliminary data.</text>
</comment>
<dbReference type="SMART" id="SM00922">
    <property type="entry name" value="MR_MLE"/>
    <property type="match status" value="1"/>
</dbReference>
<dbReference type="AlphaFoldDB" id="W9GB89"/>
<reference evidence="5 6" key="1">
    <citation type="submission" date="2013-08" db="EMBL/GenBank/DDBJ databases">
        <title>Intrasporangium oryzae NRRL B-24470.</title>
        <authorList>
            <person name="Liu H."/>
            <person name="Wang G."/>
        </authorList>
    </citation>
    <scope>NUCLEOTIDE SEQUENCE [LARGE SCALE GENOMIC DNA]</scope>
    <source>
        <strain evidence="5 6">NRRL B-24470</strain>
    </source>
</reference>
<dbReference type="STRING" id="1386089.N865_17260"/>
<gene>
    <name evidence="5" type="ORF">N865_17260</name>
</gene>
<dbReference type="GO" id="GO:0016854">
    <property type="term" value="F:racemase and epimerase activity"/>
    <property type="evidence" value="ECO:0007669"/>
    <property type="project" value="UniProtKB-ARBA"/>
</dbReference>
<evidence type="ECO:0000313" key="6">
    <source>
        <dbReference type="Proteomes" id="UP000019489"/>
    </source>
</evidence>
<evidence type="ECO:0000259" key="4">
    <source>
        <dbReference type="SMART" id="SM00922"/>
    </source>
</evidence>
<dbReference type="InterPro" id="IPR036849">
    <property type="entry name" value="Enolase-like_C_sf"/>
</dbReference>
<dbReference type="InterPro" id="IPR013341">
    <property type="entry name" value="Mandelate_racemase_N_dom"/>
</dbReference>
<dbReference type="RefSeq" id="WP_034800665.1">
    <property type="nucleotide sequence ID" value="NZ_AWSA01000002.1"/>
</dbReference>
<dbReference type="SFLD" id="SFLDS00001">
    <property type="entry name" value="Enolase"/>
    <property type="match status" value="1"/>
</dbReference>
<dbReference type="PANTHER" id="PTHR48073">
    <property type="entry name" value="O-SUCCINYLBENZOATE SYNTHASE-RELATED"/>
    <property type="match status" value="1"/>
</dbReference>
<dbReference type="Pfam" id="PF02746">
    <property type="entry name" value="MR_MLE_N"/>
    <property type="match status" value="1"/>
</dbReference>
<keyword evidence="3 5" id="KW-0413">Isomerase</keyword>
<dbReference type="SUPFAM" id="SSF54826">
    <property type="entry name" value="Enolase N-terminal domain-like"/>
    <property type="match status" value="1"/>
</dbReference>
<keyword evidence="6" id="KW-1185">Reference proteome</keyword>
<dbReference type="eggNOG" id="COG4948">
    <property type="taxonomic scope" value="Bacteria"/>
</dbReference>
<comment type="similarity">
    <text evidence="1">Belongs to the mandelate racemase/muconate lactonizing enzyme family.</text>
</comment>
<dbReference type="OrthoDB" id="9774531at2"/>
<dbReference type="PANTHER" id="PTHR48073:SF2">
    <property type="entry name" value="O-SUCCINYLBENZOATE SYNTHASE"/>
    <property type="match status" value="1"/>
</dbReference>
<protein>
    <submittedName>
        <fullName evidence="5">Muconate cycloisomerase</fullName>
    </submittedName>
</protein>
<feature type="domain" description="Mandelate racemase/muconate lactonizing enzyme C-terminal" evidence="4">
    <location>
        <begin position="149"/>
        <end position="247"/>
    </location>
</feature>
<dbReference type="InterPro" id="IPR029065">
    <property type="entry name" value="Enolase_C-like"/>
</dbReference>
<dbReference type="InterPro" id="IPR013342">
    <property type="entry name" value="Mandelate_racemase_C"/>
</dbReference>
<dbReference type="EMBL" id="AWSA01000002">
    <property type="protein sequence ID" value="EWT03471.1"/>
    <property type="molecule type" value="Genomic_DNA"/>
</dbReference>
<dbReference type="SFLD" id="SFLDF00009">
    <property type="entry name" value="o-succinylbenzoate_synthase"/>
    <property type="match status" value="1"/>
</dbReference>
<proteinExistence type="inferred from homology"/>
<evidence type="ECO:0000256" key="3">
    <source>
        <dbReference type="ARBA" id="ARBA00023235"/>
    </source>
</evidence>
<sequence length="370" mass="38300">MTRIESVTTTTSSVPLHTPFVTALRRTETVDTVVVEVTDSDGRTGWGEAPQVWQVTGESLASATACIESMLAPVLVGHPLDDRDDLAAAAAQVQRAVARNFGAKAGIDAALHDLVARAEGTSVAALLATAPSGIPHALETDVTLSAGAADALAEAARARVEGGFTTLKMKVGTDAATDVARVAAVRAAVGDTVAIRLDANQGWSREDAVTVIRAIEDADLGVEFVEQPVVADDVEGLAWVRERVGVRIMADESCFGRHDLERIIRLGAADLVNVKLAKCGSLTVGRDLLRRAHEAGLGTIVGSMMESHIGVGAAAALVAAEPTSEVSDLDAAWWSTASPVRGGISYDRNTIRMPSGPGSGIDGWAASPAS</sequence>
<dbReference type="Gene3D" id="3.30.390.10">
    <property type="entry name" value="Enolase-like, N-terminal domain"/>
    <property type="match status" value="1"/>
</dbReference>
<evidence type="ECO:0000256" key="1">
    <source>
        <dbReference type="ARBA" id="ARBA00008031"/>
    </source>
</evidence>
<keyword evidence="2" id="KW-0479">Metal-binding</keyword>
<dbReference type="Proteomes" id="UP000019489">
    <property type="component" value="Unassembled WGS sequence"/>
</dbReference>
<evidence type="ECO:0000256" key="2">
    <source>
        <dbReference type="ARBA" id="ARBA00022723"/>
    </source>
</evidence>
<dbReference type="SFLD" id="SFLDG00180">
    <property type="entry name" value="muconate_cycloisomerase"/>
    <property type="match status" value="1"/>
</dbReference>
<evidence type="ECO:0000313" key="5">
    <source>
        <dbReference type="EMBL" id="EWT03471.1"/>
    </source>
</evidence>
<dbReference type="InterPro" id="IPR029017">
    <property type="entry name" value="Enolase-like_N"/>
</dbReference>